<evidence type="ECO:0000313" key="2">
    <source>
        <dbReference type="Proteomes" id="UP000232003"/>
    </source>
</evidence>
<name>A0A2K8SWC5_9NOSO</name>
<keyword evidence="2" id="KW-1185">Reference proteome</keyword>
<organism evidence="1 2">
    <name type="scientific">Nostoc flagelliforme CCNUN1</name>
    <dbReference type="NCBI Taxonomy" id="2038116"/>
    <lineage>
        <taxon>Bacteria</taxon>
        <taxon>Bacillati</taxon>
        <taxon>Cyanobacteriota</taxon>
        <taxon>Cyanophyceae</taxon>
        <taxon>Nostocales</taxon>
        <taxon>Nostocaceae</taxon>
        <taxon>Nostoc</taxon>
    </lineage>
</organism>
<dbReference type="KEGG" id="nfl:COO91_05754"/>
<dbReference type="AlphaFoldDB" id="A0A2K8SWC5"/>
<proteinExistence type="predicted"/>
<sequence>MLFCVELTHPPAQLSQMPPTVKLLVFCSPINTHPKWMQCGT</sequence>
<dbReference type="Proteomes" id="UP000232003">
    <property type="component" value="Chromosome"/>
</dbReference>
<dbReference type="EMBL" id="CP024785">
    <property type="protein sequence ID" value="AUB39756.1"/>
    <property type="molecule type" value="Genomic_DNA"/>
</dbReference>
<evidence type="ECO:0000313" key="1">
    <source>
        <dbReference type="EMBL" id="AUB39756.1"/>
    </source>
</evidence>
<accession>A0A2K8SWC5</accession>
<reference evidence="1 2" key="1">
    <citation type="submission" date="2017-11" db="EMBL/GenBank/DDBJ databases">
        <title>Complete genome of a free-living desiccation-tolerant cyanobacterium and its photosynthetic adaptation to extreme terrestrial habitat.</title>
        <authorList>
            <person name="Shang J."/>
        </authorList>
    </citation>
    <scope>NUCLEOTIDE SEQUENCE [LARGE SCALE GENOMIC DNA]</scope>
    <source>
        <strain evidence="1 2">CCNUN1</strain>
    </source>
</reference>
<protein>
    <submittedName>
        <fullName evidence="1">Uncharacterized protein</fullName>
    </submittedName>
</protein>
<gene>
    <name evidence="1" type="ORF">COO91_05754</name>
</gene>